<evidence type="ECO:0000256" key="1">
    <source>
        <dbReference type="ARBA" id="ARBA00004418"/>
    </source>
</evidence>
<comment type="PTM">
    <text evidence="8">Binds 2 heme c groups covalently per subunit.</text>
</comment>
<feature type="binding site" description="covalent" evidence="8">
    <location>
        <position position="136"/>
    </location>
    <ligand>
        <name>heme c</name>
        <dbReference type="ChEBI" id="CHEBI:61717"/>
        <label>2</label>
    </ligand>
</feature>
<evidence type="ECO:0000256" key="8">
    <source>
        <dbReference type="PIRSR" id="PIRSR000005-1"/>
    </source>
</evidence>
<proteinExistence type="predicted"/>
<feature type="binding site" description="axial binding residue" evidence="9">
    <location>
        <position position="83"/>
    </location>
    <ligand>
        <name>heme c</name>
        <dbReference type="ChEBI" id="CHEBI:61717"/>
        <label>1</label>
    </ligand>
    <ligandPart>
        <name>Fe</name>
        <dbReference type="ChEBI" id="CHEBI:18248"/>
    </ligandPart>
</feature>
<feature type="binding site" description="covalent" evidence="8">
    <location>
        <position position="139"/>
    </location>
    <ligand>
        <name>heme c</name>
        <dbReference type="ChEBI" id="CHEBI:61717"/>
        <label>2</label>
    </ligand>
</feature>
<dbReference type="OrthoDB" id="9773456at2"/>
<dbReference type="Gene3D" id="1.10.760.10">
    <property type="entry name" value="Cytochrome c-like domain"/>
    <property type="match status" value="2"/>
</dbReference>
<dbReference type="AlphaFoldDB" id="A0A127FCT9"/>
<feature type="binding site" description="covalent" evidence="8">
    <location>
        <position position="42"/>
    </location>
    <ligand>
        <name>heme c</name>
        <dbReference type="ChEBI" id="CHEBI:61717"/>
        <label>1</label>
    </ligand>
</feature>
<keyword evidence="13" id="KW-1185">Reference proteome</keyword>
<name>A0A127FCT9_STEDE</name>
<dbReference type="PIRSF" id="PIRSF000005">
    <property type="entry name" value="Cytochrome_c4"/>
    <property type="match status" value="1"/>
</dbReference>
<dbReference type="GO" id="GO:0009055">
    <property type="term" value="F:electron transfer activity"/>
    <property type="evidence" value="ECO:0007669"/>
    <property type="project" value="InterPro"/>
</dbReference>
<dbReference type="PANTHER" id="PTHR33751:SF9">
    <property type="entry name" value="CYTOCHROME C4"/>
    <property type="match status" value="1"/>
</dbReference>
<dbReference type="PATRIC" id="fig|465721.4.peg.3035"/>
<keyword evidence="5" id="KW-0574">Periplasm</keyword>
<feature type="chain" id="PRO_5007448338" evidence="10">
    <location>
        <begin position="26"/>
        <end position="206"/>
    </location>
</feature>
<feature type="signal peptide" evidence="10">
    <location>
        <begin position="1"/>
        <end position="25"/>
    </location>
</feature>
<evidence type="ECO:0000256" key="3">
    <source>
        <dbReference type="ARBA" id="ARBA00022617"/>
    </source>
</evidence>
<feature type="binding site" description="axial binding residue" evidence="9">
    <location>
        <position position="43"/>
    </location>
    <ligand>
        <name>heme c</name>
        <dbReference type="ChEBI" id="CHEBI:61717"/>
        <label>1</label>
    </ligand>
    <ligandPart>
        <name>Fe</name>
        <dbReference type="ChEBI" id="CHEBI:18248"/>
    </ligandPart>
</feature>
<dbReference type="PRINTS" id="PR00605">
    <property type="entry name" value="CYTCHROMECIC"/>
</dbReference>
<keyword evidence="6" id="KW-0249">Electron transport</keyword>
<evidence type="ECO:0000256" key="9">
    <source>
        <dbReference type="PIRSR" id="PIRSR000005-2"/>
    </source>
</evidence>
<feature type="domain" description="Cytochrome c" evidence="11">
    <location>
        <begin position="115"/>
        <end position="206"/>
    </location>
</feature>
<evidence type="ECO:0000256" key="4">
    <source>
        <dbReference type="ARBA" id="ARBA00022723"/>
    </source>
</evidence>
<comment type="subcellular location">
    <subcellularLocation>
        <location evidence="1">Periplasm</location>
    </subcellularLocation>
</comment>
<evidence type="ECO:0000256" key="6">
    <source>
        <dbReference type="ARBA" id="ARBA00022982"/>
    </source>
</evidence>
<dbReference type="PANTHER" id="PTHR33751">
    <property type="entry name" value="CBB3-TYPE CYTOCHROME C OXIDASE SUBUNIT FIXP"/>
    <property type="match status" value="1"/>
</dbReference>
<dbReference type="GO" id="GO:0005506">
    <property type="term" value="F:iron ion binding"/>
    <property type="evidence" value="ECO:0007669"/>
    <property type="project" value="InterPro"/>
</dbReference>
<evidence type="ECO:0000259" key="11">
    <source>
        <dbReference type="PROSITE" id="PS51007"/>
    </source>
</evidence>
<evidence type="ECO:0000256" key="7">
    <source>
        <dbReference type="ARBA" id="ARBA00023004"/>
    </source>
</evidence>
<sequence length="206" mass="21692">MKLASIVAIFGLALPLGLGTAAALAEGNAENGQALSITCSACHGMDGNSIANPDWPSLAGQHPEYILRQLQHFKSGERQDPLMSPMVIPLSDQDMADLAAYFAAQKRVGLEADPDQVDLGQRLYRGGDADAGIAACAACHGPGGKGNPMALYPALQGQHAAYIEIQLKAYRSGARQTDPNRMMRDIASSLSDEQIAAVASYVQGLR</sequence>
<evidence type="ECO:0000256" key="5">
    <source>
        <dbReference type="ARBA" id="ARBA00022764"/>
    </source>
</evidence>
<dbReference type="InterPro" id="IPR024167">
    <property type="entry name" value="Cytochrome_c4-like"/>
</dbReference>
<evidence type="ECO:0000256" key="2">
    <source>
        <dbReference type="ARBA" id="ARBA00022448"/>
    </source>
</evidence>
<keyword evidence="4 9" id="KW-0479">Metal-binding</keyword>
<gene>
    <name evidence="12" type="ORF">ACG33_14190</name>
</gene>
<keyword evidence="2" id="KW-0813">Transport</keyword>
<dbReference type="InterPro" id="IPR009056">
    <property type="entry name" value="Cyt_c-like_dom"/>
</dbReference>
<keyword evidence="10" id="KW-0732">Signal</keyword>
<protein>
    <submittedName>
        <fullName evidence="12">Cytochrome C</fullName>
    </submittedName>
</protein>
<evidence type="ECO:0000313" key="12">
    <source>
        <dbReference type="EMBL" id="AMN48226.1"/>
    </source>
</evidence>
<dbReference type="KEGG" id="sdf:ACG33_14190"/>
<feature type="binding site" description="axial binding residue" evidence="9">
    <location>
        <position position="183"/>
    </location>
    <ligand>
        <name>heme c</name>
        <dbReference type="ChEBI" id="CHEBI:61717"/>
        <label>2</label>
    </ligand>
    <ligandPart>
        <name>Fe</name>
        <dbReference type="ChEBI" id="CHEBI:18248"/>
    </ligandPart>
</feature>
<reference evidence="12 13" key="1">
    <citation type="submission" date="2015-06" db="EMBL/GenBank/DDBJ databases">
        <title>A Comprehensive Approach to Explore the Metabolic and Phylogenetic Diversity of Bacterial Steroid Degradation in the Environment: Testosterone as an Example.</title>
        <authorList>
            <person name="Yang F.-C."/>
            <person name="Chen Y.-L."/>
            <person name="Yu C.-P."/>
            <person name="Tang S.-L."/>
            <person name="Wang P.-H."/>
            <person name="Ismail W."/>
            <person name="Wang C.-H."/>
            <person name="Yang C.-Y."/>
            <person name="Chiang Y.-R."/>
        </authorList>
    </citation>
    <scope>NUCLEOTIDE SEQUENCE [LARGE SCALE GENOMIC DNA]</scope>
    <source>
        <strain evidence="12 13">DSM 18526</strain>
    </source>
</reference>
<keyword evidence="3 8" id="KW-0349">Heme</keyword>
<dbReference type="STRING" id="465721.ACG33_14190"/>
<feature type="binding site" description="covalent" evidence="8">
    <location>
        <position position="39"/>
    </location>
    <ligand>
        <name>heme c</name>
        <dbReference type="ChEBI" id="CHEBI:61717"/>
        <label>1</label>
    </ligand>
</feature>
<dbReference type="InterPro" id="IPR050597">
    <property type="entry name" value="Cytochrome_c_Oxidase_Subunit"/>
</dbReference>
<dbReference type="GO" id="GO:0020037">
    <property type="term" value="F:heme binding"/>
    <property type="evidence" value="ECO:0007669"/>
    <property type="project" value="InterPro"/>
</dbReference>
<dbReference type="Pfam" id="PF00034">
    <property type="entry name" value="Cytochrom_C"/>
    <property type="match status" value="2"/>
</dbReference>
<dbReference type="RefSeq" id="WP_066922152.1">
    <property type="nucleotide sequence ID" value="NZ_CP011971.1"/>
</dbReference>
<evidence type="ECO:0000256" key="10">
    <source>
        <dbReference type="SAM" id="SignalP"/>
    </source>
</evidence>
<dbReference type="InterPro" id="IPR036909">
    <property type="entry name" value="Cyt_c-like_dom_sf"/>
</dbReference>
<organism evidence="12 13">
    <name type="scientific">Steroidobacter denitrificans</name>
    <dbReference type="NCBI Taxonomy" id="465721"/>
    <lineage>
        <taxon>Bacteria</taxon>
        <taxon>Pseudomonadati</taxon>
        <taxon>Pseudomonadota</taxon>
        <taxon>Gammaproteobacteria</taxon>
        <taxon>Steroidobacterales</taxon>
        <taxon>Steroidobacteraceae</taxon>
        <taxon>Steroidobacter</taxon>
    </lineage>
</organism>
<evidence type="ECO:0000313" key="13">
    <source>
        <dbReference type="Proteomes" id="UP000070250"/>
    </source>
</evidence>
<feature type="domain" description="Cytochrome c" evidence="11">
    <location>
        <begin position="27"/>
        <end position="106"/>
    </location>
</feature>
<dbReference type="Proteomes" id="UP000070250">
    <property type="component" value="Chromosome"/>
</dbReference>
<keyword evidence="7 9" id="KW-0408">Iron</keyword>
<dbReference type="SUPFAM" id="SSF46626">
    <property type="entry name" value="Cytochrome c"/>
    <property type="match status" value="2"/>
</dbReference>
<feature type="binding site" description="axial binding residue" evidence="9">
    <location>
        <position position="140"/>
    </location>
    <ligand>
        <name>heme c</name>
        <dbReference type="ChEBI" id="CHEBI:61717"/>
        <label>2</label>
    </ligand>
    <ligandPart>
        <name>Fe</name>
        <dbReference type="ChEBI" id="CHEBI:18248"/>
    </ligandPart>
</feature>
<dbReference type="EMBL" id="CP011971">
    <property type="protein sequence ID" value="AMN48226.1"/>
    <property type="molecule type" value="Genomic_DNA"/>
</dbReference>
<dbReference type="GO" id="GO:0042597">
    <property type="term" value="C:periplasmic space"/>
    <property type="evidence" value="ECO:0007669"/>
    <property type="project" value="UniProtKB-SubCell"/>
</dbReference>
<dbReference type="InterPro" id="IPR008168">
    <property type="entry name" value="Cyt_C_IC"/>
</dbReference>
<accession>A0A127FCT9</accession>
<dbReference type="PROSITE" id="PS51007">
    <property type="entry name" value="CYTC"/>
    <property type="match status" value="2"/>
</dbReference>